<evidence type="ECO:0000259" key="2">
    <source>
        <dbReference type="PROSITE" id="PS51272"/>
    </source>
</evidence>
<dbReference type="PANTHER" id="PTHR43308">
    <property type="entry name" value="OUTER MEMBRANE PROTEIN ALPHA-RELATED"/>
    <property type="match status" value="1"/>
</dbReference>
<keyword evidence="1" id="KW-0677">Repeat</keyword>
<dbReference type="EMBL" id="JACRSP010000005">
    <property type="protein sequence ID" value="MBC8537174.1"/>
    <property type="molecule type" value="Genomic_DNA"/>
</dbReference>
<dbReference type="PANTHER" id="PTHR43308:SF1">
    <property type="entry name" value="OUTER MEMBRANE PROTEIN ALPHA"/>
    <property type="match status" value="1"/>
</dbReference>
<dbReference type="PROSITE" id="PS51272">
    <property type="entry name" value="SLH"/>
    <property type="match status" value="3"/>
</dbReference>
<dbReference type="InterPro" id="IPR044060">
    <property type="entry name" value="Bacterial_rp_domain"/>
</dbReference>
<dbReference type="Proteomes" id="UP000620366">
    <property type="component" value="Unassembled WGS sequence"/>
</dbReference>
<evidence type="ECO:0000313" key="3">
    <source>
        <dbReference type="EMBL" id="MBC8537174.1"/>
    </source>
</evidence>
<organism evidence="3 4">
    <name type="scientific">Feifania hominis</name>
    <dbReference type="NCBI Taxonomy" id="2763660"/>
    <lineage>
        <taxon>Bacteria</taxon>
        <taxon>Bacillati</taxon>
        <taxon>Bacillota</taxon>
        <taxon>Clostridia</taxon>
        <taxon>Eubacteriales</taxon>
        <taxon>Feifaniaceae</taxon>
        <taxon>Feifania</taxon>
    </lineage>
</organism>
<evidence type="ECO:0000256" key="1">
    <source>
        <dbReference type="ARBA" id="ARBA00022737"/>
    </source>
</evidence>
<dbReference type="AlphaFoldDB" id="A0A926DG57"/>
<dbReference type="InterPro" id="IPR051465">
    <property type="entry name" value="Cell_Envelope_Struct_Comp"/>
</dbReference>
<feature type="domain" description="SLH" evidence="2">
    <location>
        <begin position="157"/>
        <end position="220"/>
    </location>
</feature>
<comment type="caution">
    <text evidence="3">The sequence shown here is derived from an EMBL/GenBank/DDBJ whole genome shotgun (WGS) entry which is preliminary data.</text>
</comment>
<name>A0A926DG57_9FIRM</name>
<evidence type="ECO:0000313" key="4">
    <source>
        <dbReference type="Proteomes" id="UP000620366"/>
    </source>
</evidence>
<dbReference type="InterPro" id="IPR001119">
    <property type="entry name" value="SLH_dom"/>
</dbReference>
<keyword evidence="4" id="KW-1185">Reference proteome</keyword>
<reference evidence="3" key="1">
    <citation type="submission" date="2020-08" db="EMBL/GenBank/DDBJ databases">
        <title>Genome public.</title>
        <authorList>
            <person name="Liu C."/>
            <person name="Sun Q."/>
        </authorList>
    </citation>
    <scope>NUCLEOTIDE SEQUENCE</scope>
    <source>
        <strain evidence="3">BX7</strain>
    </source>
</reference>
<feature type="domain" description="SLH" evidence="2">
    <location>
        <begin position="98"/>
        <end position="156"/>
    </location>
</feature>
<protein>
    <submittedName>
        <fullName evidence="3">S-layer homology domain-containing protein</fullName>
    </submittedName>
</protein>
<dbReference type="Pfam" id="PF00395">
    <property type="entry name" value="SLH"/>
    <property type="match status" value="3"/>
</dbReference>
<gene>
    <name evidence="3" type="ORF">H8695_10800</name>
</gene>
<sequence>MTPPSGGGGGTIVAPYAITVDKSEHGTVTASSPSAVTGTTVTLTVTPDQGYFLKSISAVDGAGTTLSLTELDGGKYTFTMPGSAVTVKAVFAPDGSATGLPFADVRENDWYLGAVRYVYEAGMMNGVAADAFAPNATLTRGMIAQVLYNLESRPAVTGSAFDDVAAGAWYASAVNWAASKQIVGGYGGGLFGPEDSITREQMAATLLRYAGYKGYDVSQRGDLSAFADGAETSAWAVESMQWAVGTGLLSGRENAVLDPTGTATRAEVAQILMNFCEKIAK</sequence>
<dbReference type="Pfam" id="PF18998">
    <property type="entry name" value="Flg_new_2"/>
    <property type="match status" value="1"/>
</dbReference>
<accession>A0A926DG57</accession>
<feature type="domain" description="SLH" evidence="2">
    <location>
        <begin position="223"/>
        <end position="281"/>
    </location>
</feature>
<proteinExistence type="predicted"/>